<dbReference type="EMBL" id="UGVL01000001">
    <property type="protein sequence ID" value="SUE34561.1"/>
    <property type="molecule type" value="Genomic_DNA"/>
</dbReference>
<evidence type="ECO:0000313" key="3">
    <source>
        <dbReference type="Proteomes" id="UP000255233"/>
    </source>
</evidence>
<evidence type="ECO:0000256" key="1">
    <source>
        <dbReference type="SAM" id="Phobius"/>
    </source>
</evidence>
<gene>
    <name evidence="2" type="ORF">NCTC11190_01792</name>
</gene>
<feature type="transmembrane region" description="Helical" evidence="1">
    <location>
        <begin position="30"/>
        <end position="49"/>
    </location>
</feature>
<proteinExistence type="predicted"/>
<evidence type="ECO:0000313" key="2">
    <source>
        <dbReference type="EMBL" id="SUE34561.1"/>
    </source>
</evidence>
<accession>A0A379MSC5</accession>
<feature type="transmembrane region" description="Helical" evidence="1">
    <location>
        <begin position="61"/>
        <end position="81"/>
    </location>
</feature>
<dbReference type="RefSeq" id="WP_027291588.1">
    <property type="nucleotide sequence ID" value="NZ_UGVL01000001.1"/>
</dbReference>
<organism evidence="2 3">
    <name type="scientific">Rikenella microfusus</name>
    <dbReference type="NCBI Taxonomy" id="28139"/>
    <lineage>
        <taxon>Bacteria</taxon>
        <taxon>Pseudomonadati</taxon>
        <taxon>Bacteroidota</taxon>
        <taxon>Bacteroidia</taxon>
        <taxon>Bacteroidales</taxon>
        <taxon>Rikenellaceae</taxon>
        <taxon>Rikenella</taxon>
    </lineage>
</organism>
<keyword evidence="1" id="KW-0472">Membrane</keyword>
<keyword evidence="1" id="KW-1133">Transmembrane helix</keyword>
<dbReference type="STRING" id="880526.GCA_000427365_02028"/>
<reference evidence="2 3" key="1">
    <citation type="submission" date="2018-06" db="EMBL/GenBank/DDBJ databases">
        <authorList>
            <consortium name="Pathogen Informatics"/>
            <person name="Doyle S."/>
        </authorList>
    </citation>
    <scope>NUCLEOTIDE SEQUENCE [LARGE SCALE GENOMIC DNA]</scope>
    <source>
        <strain evidence="2 3">NCTC11190</strain>
    </source>
</reference>
<sequence>MGKIDKLLRASDDVRLPAQDTYVLAVNKTFYLLQTVVAWGVAVVLFLSAGGGEAAGGWNTYYWILCAVMALYGLAALYCAFTRKATFDNERITIPGFYPFMTEKLAWDDINRAELTGVITYRSYIALIFKKIFASFFAHTELHVTRRSAPGVAAANFPVLERVADRKTALRIIRDKLGKRFTVYEGKY</sequence>
<name>A0A379MSC5_9BACT</name>
<protein>
    <submittedName>
        <fullName evidence="2">Uncharacterized protein</fullName>
    </submittedName>
</protein>
<keyword evidence="1" id="KW-0812">Transmembrane</keyword>
<keyword evidence="3" id="KW-1185">Reference proteome</keyword>
<dbReference type="Proteomes" id="UP000255233">
    <property type="component" value="Unassembled WGS sequence"/>
</dbReference>
<dbReference type="AlphaFoldDB" id="A0A379MSC5"/>